<dbReference type="EMBL" id="VIXA01000001">
    <property type="protein sequence ID" value="TWG27996.1"/>
    <property type="molecule type" value="Genomic_DNA"/>
</dbReference>
<accession>A0A561WVU8</accession>
<dbReference type="SMART" id="SM00382">
    <property type="entry name" value="AAA"/>
    <property type="match status" value="1"/>
</dbReference>
<keyword evidence="1" id="KW-0813">Transport</keyword>
<dbReference type="AlphaFoldDB" id="A0A561WVU8"/>
<dbReference type="InterPro" id="IPR003593">
    <property type="entry name" value="AAA+_ATPase"/>
</dbReference>
<dbReference type="PROSITE" id="PS50893">
    <property type="entry name" value="ABC_TRANSPORTER_2"/>
    <property type="match status" value="1"/>
</dbReference>
<proteinExistence type="predicted"/>
<evidence type="ECO:0000313" key="5">
    <source>
        <dbReference type="EMBL" id="TWG27996.1"/>
    </source>
</evidence>
<dbReference type="OrthoDB" id="9805514at2"/>
<organism evidence="5 6">
    <name type="scientific">Micromonospora palomenae</name>
    <dbReference type="NCBI Taxonomy" id="1461247"/>
    <lineage>
        <taxon>Bacteria</taxon>
        <taxon>Bacillati</taxon>
        <taxon>Actinomycetota</taxon>
        <taxon>Actinomycetes</taxon>
        <taxon>Micromonosporales</taxon>
        <taxon>Micromonosporaceae</taxon>
        <taxon>Micromonospora</taxon>
    </lineage>
</organism>
<keyword evidence="3 5" id="KW-0067">ATP-binding</keyword>
<gene>
    <name evidence="5" type="ORF">FHX75_111147</name>
</gene>
<feature type="domain" description="ABC transporter" evidence="4">
    <location>
        <begin position="14"/>
        <end position="263"/>
    </location>
</feature>
<dbReference type="InterPro" id="IPR003439">
    <property type="entry name" value="ABC_transporter-like_ATP-bd"/>
</dbReference>
<dbReference type="RefSeq" id="WP_154936996.1">
    <property type="nucleotide sequence ID" value="NZ_VIXA01000001.1"/>
</dbReference>
<dbReference type="Pfam" id="PF12399">
    <property type="entry name" value="BCA_ABC_TP_C"/>
    <property type="match status" value="1"/>
</dbReference>
<dbReference type="GO" id="GO:0005524">
    <property type="term" value="F:ATP binding"/>
    <property type="evidence" value="ECO:0007669"/>
    <property type="project" value="UniProtKB-KW"/>
</dbReference>
<dbReference type="Pfam" id="PF00005">
    <property type="entry name" value="ABC_tran"/>
    <property type="match status" value="1"/>
</dbReference>
<dbReference type="Proteomes" id="UP000319927">
    <property type="component" value="Unassembled WGS sequence"/>
</dbReference>
<dbReference type="InterPro" id="IPR051120">
    <property type="entry name" value="ABC_AA/LPS_Transport"/>
</dbReference>
<evidence type="ECO:0000256" key="1">
    <source>
        <dbReference type="ARBA" id="ARBA00022448"/>
    </source>
</evidence>
<sequence length="280" mass="29120">MSPPPTDTAAGTDLVLRDVGVRFGGLVALDGVSLRVPPGRIVGVIGPNGAGKTTLFNVVCGFVPPTSGSLTLDGRPFRPRPHRLTRLGIARTLQGVGLFPGLTVVENVMAGANHAARAGFTTALFGLPRSDRDERRLREQALDLLTELGVGRHAAAAPGTLPYAVRKRVALARALIARPRLLLLDEPAGGLGAEDIDELAELITALPGRADAACSIMLVEHHMDLVMSVCHEIVVLDFGKVIAAGTPEQVRDDPLVTEAYLGADVPAGVTGTAEGPVVAP</sequence>
<name>A0A561WVU8_9ACTN</name>
<protein>
    <submittedName>
        <fullName evidence="5">Branched-chain amino acid transport system ATP-binding protein</fullName>
    </submittedName>
</protein>
<dbReference type="SUPFAM" id="SSF52540">
    <property type="entry name" value="P-loop containing nucleoside triphosphate hydrolases"/>
    <property type="match status" value="1"/>
</dbReference>
<dbReference type="CDD" id="cd03219">
    <property type="entry name" value="ABC_Mj1267_LivG_branched"/>
    <property type="match status" value="1"/>
</dbReference>
<evidence type="ECO:0000313" key="6">
    <source>
        <dbReference type="Proteomes" id="UP000319927"/>
    </source>
</evidence>
<evidence type="ECO:0000259" key="4">
    <source>
        <dbReference type="PROSITE" id="PS50893"/>
    </source>
</evidence>
<dbReference type="GO" id="GO:0005886">
    <property type="term" value="C:plasma membrane"/>
    <property type="evidence" value="ECO:0007669"/>
    <property type="project" value="TreeGrafter"/>
</dbReference>
<keyword evidence="2" id="KW-0547">Nucleotide-binding</keyword>
<dbReference type="InterPro" id="IPR032823">
    <property type="entry name" value="BCA_ABC_TP_C"/>
</dbReference>
<evidence type="ECO:0000256" key="3">
    <source>
        <dbReference type="ARBA" id="ARBA00022840"/>
    </source>
</evidence>
<comment type="caution">
    <text evidence="5">The sequence shown here is derived from an EMBL/GenBank/DDBJ whole genome shotgun (WGS) entry which is preliminary data.</text>
</comment>
<keyword evidence="6" id="KW-1185">Reference proteome</keyword>
<reference evidence="5 6" key="1">
    <citation type="submission" date="2019-06" db="EMBL/GenBank/DDBJ databases">
        <title>Sequencing the genomes of 1000 actinobacteria strains.</title>
        <authorList>
            <person name="Klenk H.-P."/>
        </authorList>
    </citation>
    <scope>NUCLEOTIDE SEQUENCE [LARGE SCALE GENOMIC DNA]</scope>
    <source>
        <strain evidence="5 6">DSM 102131</strain>
    </source>
</reference>
<evidence type="ECO:0000256" key="2">
    <source>
        <dbReference type="ARBA" id="ARBA00022741"/>
    </source>
</evidence>
<dbReference type="PANTHER" id="PTHR45772:SF4">
    <property type="entry name" value="ABC TRANSPORTER ATP-BINDING PROTEIN"/>
    <property type="match status" value="1"/>
</dbReference>
<dbReference type="Gene3D" id="3.40.50.300">
    <property type="entry name" value="P-loop containing nucleotide triphosphate hydrolases"/>
    <property type="match status" value="1"/>
</dbReference>
<dbReference type="PANTHER" id="PTHR45772">
    <property type="entry name" value="CONSERVED COMPONENT OF ABC TRANSPORTER FOR NATURAL AMINO ACIDS-RELATED"/>
    <property type="match status" value="1"/>
</dbReference>
<dbReference type="InterPro" id="IPR027417">
    <property type="entry name" value="P-loop_NTPase"/>
</dbReference>
<dbReference type="GO" id="GO:0016887">
    <property type="term" value="F:ATP hydrolysis activity"/>
    <property type="evidence" value="ECO:0007669"/>
    <property type="project" value="InterPro"/>
</dbReference>